<dbReference type="Gene3D" id="3.40.50.150">
    <property type="entry name" value="Vaccinia Virus protein VP39"/>
    <property type="match status" value="1"/>
</dbReference>
<dbReference type="Pfam" id="PF08241">
    <property type="entry name" value="Methyltransf_11"/>
    <property type="match status" value="1"/>
</dbReference>
<dbReference type="InterPro" id="IPR039769">
    <property type="entry name" value="Bud23-like"/>
</dbReference>
<keyword evidence="6 12" id="KW-0808">Transferase</keyword>
<dbReference type="Pfam" id="PF12589">
    <property type="entry name" value="WBS_methylT"/>
    <property type="match status" value="1"/>
</dbReference>
<sequence length="283" mass="31460">MSRPELVAPPEIYYGDVEAKKYTNNSRIQQIQADMTYRALELLNLPPDEPAFLLDIGCGSGLSGEILDEEGHLWAGLDIAPSMLEVALEREVEGDLFLQDIGQGIGFRPGSFDGAISISVLQWLLNAETSHPTSSPPHRLTRFFTTLHAALKNPSRAVLQFYPTSDDQIQIITSIAQKAGFGGGIVVDYPNSKKARKVFLCLFVGGGGGAQQVPKGLEGEEEDEGRVQFEKRRERLKAKSGGKRKNIKDKDWILKKKELYRQRGKESVPNDSKYTGRKRKPVF</sequence>
<dbReference type="InterPro" id="IPR022238">
    <property type="entry name" value="Bud23_C"/>
</dbReference>
<keyword evidence="8" id="KW-0539">Nucleus</keyword>
<dbReference type="InterPro" id="IPR029063">
    <property type="entry name" value="SAM-dependent_MTases_sf"/>
</dbReference>
<dbReference type="InterPro" id="IPR013216">
    <property type="entry name" value="Methyltransf_11"/>
</dbReference>
<evidence type="ECO:0000256" key="1">
    <source>
        <dbReference type="ARBA" id="ARBA00004123"/>
    </source>
</evidence>
<dbReference type="OrthoDB" id="2877at2759"/>
<feature type="domain" description="18S rRNA (guanine(1575)-N(7))-methyltransferase Bud23 C-terminal" evidence="11">
    <location>
        <begin position="202"/>
        <end position="281"/>
    </location>
</feature>
<dbReference type="CDD" id="cd02440">
    <property type="entry name" value="AdoMet_MTases"/>
    <property type="match status" value="1"/>
</dbReference>
<comment type="subcellular location">
    <subcellularLocation>
        <location evidence="2">Cytoplasm</location>
    </subcellularLocation>
    <subcellularLocation>
        <location evidence="1">Nucleus</location>
    </subcellularLocation>
</comment>
<evidence type="ECO:0000259" key="10">
    <source>
        <dbReference type="Pfam" id="PF08241"/>
    </source>
</evidence>
<dbReference type="FunFam" id="3.40.50.150:FF:000017">
    <property type="entry name" value="probable 18S rRNA (Guanine-N(7))-methyltransferase"/>
    <property type="match status" value="1"/>
</dbReference>
<protein>
    <submittedName>
        <fullName evidence="12">S-adenosyl-L-methionine-dependent methyltransferase</fullName>
    </submittedName>
</protein>
<keyword evidence="5 12" id="KW-0489">Methyltransferase</keyword>
<keyword evidence="4" id="KW-0963">Cytoplasm</keyword>
<evidence type="ECO:0000256" key="2">
    <source>
        <dbReference type="ARBA" id="ARBA00004496"/>
    </source>
</evidence>
<evidence type="ECO:0000259" key="11">
    <source>
        <dbReference type="Pfam" id="PF12589"/>
    </source>
</evidence>
<dbReference type="GO" id="GO:0005737">
    <property type="term" value="C:cytoplasm"/>
    <property type="evidence" value="ECO:0007669"/>
    <property type="project" value="UniProtKB-SubCell"/>
</dbReference>
<dbReference type="GO" id="GO:0070476">
    <property type="term" value="P:rRNA (guanine-N7)-methylation"/>
    <property type="evidence" value="ECO:0007669"/>
    <property type="project" value="InterPro"/>
</dbReference>
<feature type="region of interest" description="Disordered" evidence="9">
    <location>
        <begin position="210"/>
        <end position="249"/>
    </location>
</feature>
<organism evidence="12">
    <name type="scientific">Dichomitus squalens</name>
    <dbReference type="NCBI Taxonomy" id="114155"/>
    <lineage>
        <taxon>Eukaryota</taxon>
        <taxon>Fungi</taxon>
        <taxon>Dikarya</taxon>
        <taxon>Basidiomycota</taxon>
        <taxon>Agaricomycotina</taxon>
        <taxon>Agaricomycetes</taxon>
        <taxon>Polyporales</taxon>
        <taxon>Polyporaceae</taxon>
        <taxon>Dichomitus</taxon>
    </lineage>
</organism>
<evidence type="ECO:0000256" key="6">
    <source>
        <dbReference type="ARBA" id="ARBA00022679"/>
    </source>
</evidence>
<dbReference type="EMBL" id="ML143395">
    <property type="protein sequence ID" value="TBU32453.1"/>
    <property type="molecule type" value="Genomic_DNA"/>
</dbReference>
<feature type="domain" description="Methyltransferase type 11" evidence="10">
    <location>
        <begin position="54"/>
        <end position="127"/>
    </location>
</feature>
<name>A0A4V2K1E7_9APHY</name>
<comment type="similarity">
    <text evidence="3">Belongs to the class I-like SAM-binding methyltransferase superfamily. BUD23/WBSCR22 family.</text>
</comment>
<reference evidence="12" key="1">
    <citation type="submission" date="2019-01" db="EMBL/GenBank/DDBJ databases">
        <title>Draft genome sequences of three monokaryotic isolates of the white-rot basidiomycete fungus Dichomitus squalens.</title>
        <authorList>
            <consortium name="DOE Joint Genome Institute"/>
            <person name="Lopez S.C."/>
            <person name="Andreopoulos B."/>
            <person name="Pangilinan J."/>
            <person name="Lipzen A."/>
            <person name="Riley R."/>
            <person name="Ahrendt S."/>
            <person name="Ng V."/>
            <person name="Barry K."/>
            <person name="Daum C."/>
            <person name="Grigoriev I.V."/>
            <person name="Hilden K.S."/>
            <person name="Makela M.R."/>
            <person name="de Vries R.P."/>
        </authorList>
    </citation>
    <scope>NUCLEOTIDE SEQUENCE [LARGE SCALE GENOMIC DNA]</scope>
    <source>
        <strain evidence="12">OM18370.1</strain>
    </source>
</reference>
<evidence type="ECO:0000256" key="5">
    <source>
        <dbReference type="ARBA" id="ARBA00022603"/>
    </source>
</evidence>
<gene>
    <name evidence="12" type="ORF">BD311DRAFT_654890</name>
</gene>
<dbReference type="PANTHER" id="PTHR12734">
    <property type="entry name" value="METHYLTRANSFERASE-RELATED"/>
    <property type="match status" value="1"/>
</dbReference>
<evidence type="ECO:0000256" key="7">
    <source>
        <dbReference type="ARBA" id="ARBA00022691"/>
    </source>
</evidence>
<evidence type="ECO:0000256" key="8">
    <source>
        <dbReference type="ARBA" id="ARBA00023242"/>
    </source>
</evidence>
<dbReference type="GO" id="GO:0016435">
    <property type="term" value="F:rRNA (guanine) methyltransferase activity"/>
    <property type="evidence" value="ECO:0007669"/>
    <property type="project" value="InterPro"/>
</dbReference>
<accession>A0A4V2K1E7</accession>
<dbReference type="Proteomes" id="UP000292957">
    <property type="component" value="Unassembled WGS sequence"/>
</dbReference>
<feature type="region of interest" description="Disordered" evidence="9">
    <location>
        <begin position="262"/>
        <end position="283"/>
    </location>
</feature>
<proteinExistence type="inferred from homology"/>
<dbReference type="SUPFAM" id="SSF53335">
    <property type="entry name" value="S-adenosyl-L-methionine-dependent methyltransferases"/>
    <property type="match status" value="1"/>
</dbReference>
<evidence type="ECO:0000313" key="12">
    <source>
        <dbReference type="EMBL" id="TBU32453.1"/>
    </source>
</evidence>
<keyword evidence="7" id="KW-0949">S-adenosyl-L-methionine</keyword>
<evidence type="ECO:0000256" key="4">
    <source>
        <dbReference type="ARBA" id="ARBA00022490"/>
    </source>
</evidence>
<dbReference type="GO" id="GO:0005730">
    <property type="term" value="C:nucleolus"/>
    <property type="evidence" value="ECO:0007669"/>
    <property type="project" value="TreeGrafter"/>
</dbReference>
<evidence type="ECO:0000256" key="3">
    <source>
        <dbReference type="ARBA" id="ARBA00005547"/>
    </source>
</evidence>
<evidence type="ECO:0000256" key="9">
    <source>
        <dbReference type="SAM" id="MobiDB-lite"/>
    </source>
</evidence>
<feature type="compositionally biased region" description="Basic residues" evidence="9">
    <location>
        <begin position="234"/>
        <end position="247"/>
    </location>
</feature>
<dbReference type="AlphaFoldDB" id="A0A4V2K1E7"/>
<dbReference type="PANTHER" id="PTHR12734:SF0">
    <property type="entry name" value="18S RRNA (GUANINE-N(7))-METHYLTRANSFERASE-RELATED"/>
    <property type="match status" value="1"/>
</dbReference>